<organism evidence="4 5">
    <name type="scientific">Tumebacillus lacus</name>
    <dbReference type="NCBI Taxonomy" id="2995335"/>
    <lineage>
        <taxon>Bacteria</taxon>
        <taxon>Bacillati</taxon>
        <taxon>Bacillota</taxon>
        <taxon>Bacilli</taxon>
        <taxon>Bacillales</taxon>
        <taxon>Alicyclobacillaceae</taxon>
        <taxon>Tumebacillus</taxon>
    </lineage>
</organism>
<dbReference type="RefSeq" id="WP_267149763.1">
    <property type="nucleotide sequence ID" value="NZ_JAPMLT010000001.1"/>
</dbReference>
<reference evidence="4 5" key="1">
    <citation type="submission" date="2022-11" db="EMBL/GenBank/DDBJ databases">
        <title>Study of microbial diversity in lake waters.</title>
        <authorList>
            <person name="Zhang J."/>
        </authorList>
    </citation>
    <scope>NUCLEOTIDE SEQUENCE [LARGE SCALE GENOMIC DNA]</scope>
    <source>
        <strain evidence="4 5">DT12</strain>
    </source>
</reference>
<dbReference type="Pfam" id="PF03448">
    <property type="entry name" value="MgtE_N"/>
    <property type="match status" value="1"/>
</dbReference>
<evidence type="ECO:0000313" key="4">
    <source>
        <dbReference type="EMBL" id="MCX7568518.1"/>
    </source>
</evidence>
<evidence type="ECO:0000313" key="5">
    <source>
        <dbReference type="Proteomes" id="UP001208017"/>
    </source>
</evidence>
<dbReference type="InterPro" id="IPR038076">
    <property type="entry name" value="MgtE_N_sf"/>
</dbReference>
<dbReference type="SUPFAM" id="SSF158791">
    <property type="entry name" value="MgtE N-terminal domain-like"/>
    <property type="match status" value="1"/>
</dbReference>
<evidence type="ECO:0000256" key="2">
    <source>
        <dbReference type="SAM" id="Phobius"/>
    </source>
</evidence>
<feature type="transmembrane region" description="Helical" evidence="2">
    <location>
        <begin position="13"/>
        <end position="36"/>
    </location>
</feature>
<accession>A0ABT3WV10</accession>
<dbReference type="EMBL" id="JAPMLT010000001">
    <property type="protein sequence ID" value="MCX7568518.1"/>
    <property type="molecule type" value="Genomic_DNA"/>
</dbReference>
<dbReference type="Gene3D" id="1.25.60.10">
    <property type="entry name" value="MgtE N-terminal domain-like"/>
    <property type="match status" value="1"/>
</dbReference>
<sequence>MEAETHRYGKLEWLFYIVVLPLLFTALLSGIILQFLGVDVTGKIASGAKQIPGVSYLFPSEEQAMPVTAEAEEQQKQELNDQMQALESENKQLEEDLTKKNAEIDRLKKQVDSLKKAKEGDPGAGASATSVEPKTVDPLTEQANVYAEMSSSKAAAIMVELSASEAKRILDKMNSEQKASILEKMEPAIAAQILAAK</sequence>
<gene>
    <name evidence="4" type="ORF">OS242_00870</name>
</gene>
<feature type="region of interest" description="Disordered" evidence="1">
    <location>
        <begin position="113"/>
        <end position="136"/>
    </location>
</feature>
<comment type="caution">
    <text evidence="4">The sequence shown here is derived from an EMBL/GenBank/DDBJ whole genome shotgun (WGS) entry which is preliminary data.</text>
</comment>
<proteinExistence type="predicted"/>
<evidence type="ECO:0000259" key="3">
    <source>
        <dbReference type="Pfam" id="PF03448"/>
    </source>
</evidence>
<feature type="domain" description="Magnesium transporter MgtE intracellular" evidence="3">
    <location>
        <begin position="139"/>
        <end position="195"/>
    </location>
</feature>
<name>A0ABT3WV10_9BACL</name>
<keyword evidence="2" id="KW-1133">Transmembrane helix</keyword>
<evidence type="ECO:0000256" key="1">
    <source>
        <dbReference type="SAM" id="MobiDB-lite"/>
    </source>
</evidence>
<protein>
    <recommendedName>
        <fullName evidence="3">Magnesium transporter MgtE intracellular domain-containing protein</fullName>
    </recommendedName>
</protein>
<dbReference type="Proteomes" id="UP001208017">
    <property type="component" value="Unassembled WGS sequence"/>
</dbReference>
<keyword evidence="2" id="KW-0812">Transmembrane</keyword>
<keyword evidence="5" id="KW-1185">Reference proteome</keyword>
<keyword evidence="2" id="KW-0472">Membrane</keyword>
<dbReference type="InterPro" id="IPR006668">
    <property type="entry name" value="Mg_transptr_MgtE_intracell_dom"/>
</dbReference>